<feature type="signal peptide" evidence="3">
    <location>
        <begin position="1"/>
        <end position="42"/>
    </location>
</feature>
<keyword evidence="6" id="KW-0449">Lipoprotein</keyword>
<evidence type="ECO:0000313" key="6">
    <source>
        <dbReference type="EMBL" id="NYH95370.1"/>
    </source>
</evidence>
<accession>A0A7Y9XXW1</accession>
<dbReference type="Gene3D" id="2.40.40.10">
    <property type="entry name" value="RlpA-like domain"/>
    <property type="match status" value="1"/>
</dbReference>
<dbReference type="InterPro" id="IPR034718">
    <property type="entry name" value="RlpA"/>
</dbReference>
<dbReference type="InterPro" id="IPR036908">
    <property type="entry name" value="RlpA-like_sf"/>
</dbReference>
<dbReference type="GO" id="GO:0000270">
    <property type="term" value="P:peptidoglycan metabolic process"/>
    <property type="evidence" value="ECO:0007669"/>
    <property type="project" value="UniProtKB-UniRule"/>
</dbReference>
<name>A0A7Y9XXW1_9SPHN</name>
<comment type="function">
    <text evidence="3">Lytic transglycosylase with a strong preference for naked glycan strands that lack stem peptides.</text>
</comment>
<evidence type="ECO:0000259" key="5">
    <source>
        <dbReference type="Pfam" id="PF03330"/>
    </source>
</evidence>
<sequence precursor="true">MNEQTHLPSRRKRLKAFVNLKRQRQYLVGAVALLLPASAALAVGYADESSSPERVPLGTGVASVQGVETEAPADAPALAEARNDADEAEPSPGVVSEMEIAGGNASYYGRRFSGKRTASGETFRHTGLTAAHRTLPFGSQVRVTNRRNGKSVVVRINDRGPFHRARVIDLSEAAAKQIGLLKRGHGAVRLSLLTS</sequence>
<feature type="chain" id="PRO_5031647603" description="Endolytic peptidoglycan transglycosylase RlpA" evidence="3">
    <location>
        <begin position="43"/>
        <end position="195"/>
    </location>
</feature>
<dbReference type="Proteomes" id="UP000522081">
    <property type="component" value="Unassembled WGS sequence"/>
</dbReference>
<keyword evidence="3" id="KW-0732">Signal</keyword>
<organism evidence="6 7">
    <name type="scientific">Novosphingobium marinum</name>
    <dbReference type="NCBI Taxonomy" id="1514948"/>
    <lineage>
        <taxon>Bacteria</taxon>
        <taxon>Pseudomonadati</taxon>
        <taxon>Pseudomonadota</taxon>
        <taxon>Alphaproteobacteria</taxon>
        <taxon>Sphingomonadales</taxon>
        <taxon>Sphingomonadaceae</taxon>
        <taxon>Novosphingobium</taxon>
    </lineage>
</organism>
<evidence type="ECO:0000256" key="3">
    <source>
        <dbReference type="HAMAP-Rule" id="MF_02071"/>
    </source>
</evidence>
<keyword evidence="7" id="KW-1185">Reference proteome</keyword>
<dbReference type="AlphaFoldDB" id="A0A7Y9XXW1"/>
<keyword evidence="2 3" id="KW-0961">Cell wall biogenesis/degradation</keyword>
<gene>
    <name evidence="3" type="primary">rlpA</name>
    <name evidence="6" type="ORF">FHS75_001689</name>
</gene>
<dbReference type="EC" id="4.2.2.-" evidence="3"/>
<dbReference type="GO" id="GO:0071555">
    <property type="term" value="P:cell wall organization"/>
    <property type="evidence" value="ECO:0007669"/>
    <property type="project" value="UniProtKB-KW"/>
</dbReference>
<comment type="caution">
    <text evidence="6">The sequence shown here is derived from an EMBL/GenBank/DDBJ whole genome shotgun (WGS) entry which is preliminary data.</text>
</comment>
<dbReference type="GO" id="GO:0008932">
    <property type="term" value="F:lytic endotransglycosylase activity"/>
    <property type="evidence" value="ECO:0007669"/>
    <property type="project" value="UniProtKB-UniRule"/>
</dbReference>
<feature type="domain" description="RlpA-like protein double-psi beta-barrel" evidence="5">
    <location>
        <begin position="101"/>
        <end position="189"/>
    </location>
</feature>
<dbReference type="RefSeq" id="WP_179407227.1">
    <property type="nucleotide sequence ID" value="NZ_BMGF01000002.1"/>
</dbReference>
<dbReference type="Pfam" id="PF03330">
    <property type="entry name" value="DPBB_1"/>
    <property type="match status" value="1"/>
</dbReference>
<dbReference type="CDD" id="cd22268">
    <property type="entry name" value="DPBB_RlpA-like"/>
    <property type="match status" value="1"/>
</dbReference>
<dbReference type="HAMAP" id="MF_02071">
    <property type="entry name" value="RlpA"/>
    <property type="match status" value="1"/>
</dbReference>
<evidence type="ECO:0000256" key="4">
    <source>
        <dbReference type="RuleBase" id="RU003495"/>
    </source>
</evidence>
<reference evidence="6 7" key="1">
    <citation type="submission" date="2020-07" db="EMBL/GenBank/DDBJ databases">
        <title>Genomic Encyclopedia of Type Strains, Phase IV (KMG-IV): sequencing the most valuable type-strain genomes for metagenomic binning, comparative biology and taxonomic classification.</title>
        <authorList>
            <person name="Goeker M."/>
        </authorList>
    </citation>
    <scope>NUCLEOTIDE SEQUENCE [LARGE SCALE GENOMIC DNA]</scope>
    <source>
        <strain evidence="6 7">DSM 29043</strain>
    </source>
</reference>
<dbReference type="SUPFAM" id="SSF50685">
    <property type="entry name" value="Barwin-like endoglucanases"/>
    <property type="match status" value="1"/>
</dbReference>
<evidence type="ECO:0000256" key="1">
    <source>
        <dbReference type="ARBA" id="ARBA00023239"/>
    </source>
</evidence>
<dbReference type="PANTHER" id="PTHR34183">
    <property type="entry name" value="ENDOLYTIC PEPTIDOGLYCAN TRANSGLYCOSYLASE RLPA"/>
    <property type="match status" value="1"/>
</dbReference>
<comment type="similarity">
    <text evidence="3 4">Belongs to the RlpA family.</text>
</comment>
<evidence type="ECO:0000313" key="7">
    <source>
        <dbReference type="Proteomes" id="UP000522081"/>
    </source>
</evidence>
<evidence type="ECO:0000256" key="2">
    <source>
        <dbReference type="ARBA" id="ARBA00023316"/>
    </source>
</evidence>
<dbReference type="EMBL" id="JACBZF010000002">
    <property type="protein sequence ID" value="NYH95370.1"/>
    <property type="molecule type" value="Genomic_DNA"/>
</dbReference>
<dbReference type="InterPro" id="IPR009009">
    <property type="entry name" value="RlpA-like_DPBB"/>
</dbReference>
<keyword evidence="1 3" id="KW-0456">Lyase</keyword>
<proteinExistence type="inferred from homology"/>
<dbReference type="NCBIfam" id="TIGR00413">
    <property type="entry name" value="rlpA"/>
    <property type="match status" value="1"/>
</dbReference>
<protein>
    <recommendedName>
        <fullName evidence="3">Endolytic peptidoglycan transglycosylase RlpA</fullName>
        <ecNumber evidence="3">4.2.2.-</ecNumber>
    </recommendedName>
</protein>
<dbReference type="InterPro" id="IPR012997">
    <property type="entry name" value="RplA"/>
</dbReference>
<dbReference type="PANTHER" id="PTHR34183:SF8">
    <property type="entry name" value="ENDOLYTIC PEPTIDOGLYCAN TRANSGLYCOSYLASE RLPA-RELATED"/>
    <property type="match status" value="1"/>
</dbReference>